<dbReference type="AlphaFoldDB" id="C5T3V3"/>
<reference evidence="1 2" key="1">
    <citation type="submission" date="2009-05" db="EMBL/GenBank/DDBJ databases">
        <title>The draft genome of Acidovorax delafieldii 2AN.</title>
        <authorList>
            <consortium name="US DOE Joint Genome Institute (JGI-PGF)"/>
            <person name="Lucas S."/>
            <person name="Copeland A."/>
            <person name="Lapidus A."/>
            <person name="Glavina del Rio T."/>
            <person name="Tice H."/>
            <person name="Bruce D."/>
            <person name="Goodwin L."/>
            <person name="Pitluck S."/>
            <person name="Larimer F."/>
            <person name="Land M.L."/>
            <person name="Hauser L."/>
            <person name="Shelobolina E.S."/>
            <person name="Picardal F."/>
            <person name="Roden E."/>
            <person name="Emerson D."/>
        </authorList>
    </citation>
    <scope>NUCLEOTIDE SEQUENCE [LARGE SCALE GENOMIC DNA]</scope>
    <source>
        <strain evidence="1 2">2AN</strain>
    </source>
</reference>
<proteinExistence type="predicted"/>
<dbReference type="PATRIC" id="fig|573060.9.peg.3546"/>
<accession>C5T3V3</accession>
<protein>
    <submittedName>
        <fullName evidence="1">Uncharacterized protein</fullName>
    </submittedName>
</protein>
<evidence type="ECO:0000313" key="2">
    <source>
        <dbReference type="Proteomes" id="UP000003856"/>
    </source>
</evidence>
<dbReference type="OrthoDB" id="9151999at2"/>
<organism evidence="1 2">
    <name type="scientific">Acidovorax delafieldii 2AN</name>
    <dbReference type="NCBI Taxonomy" id="573060"/>
    <lineage>
        <taxon>Bacteria</taxon>
        <taxon>Pseudomonadati</taxon>
        <taxon>Pseudomonadota</taxon>
        <taxon>Betaproteobacteria</taxon>
        <taxon>Burkholderiales</taxon>
        <taxon>Comamonadaceae</taxon>
        <taxon>Acidovorax</taxon>
    </lineage>
</organism>
<comment type="caution">
    <text evidence="1">The sequence shown here is derived from an EMBL/GenBank/DDBJ whole genome shotgun (WGS) entry which is preliminary data.</text>
</comment>
<keyword evidence="2" id="KW-1185">Reference proteome</keyword>
<sequence length="161" mass="17021">MLQTIAVLGTPGTGPGELAAAINRQAPWASGALYAIAPDVDADRPQTLSDATRILQGAALTLLMGLDLPCTAAEQGLRETFDSRLRAALSAASVRYHVVYGNGPQRLENALRAIGSIAKNTHSESTSGIFSPKPAALRAWHCEKCSDPECEHRLFSALVGR</sequence>
<dbReference type="Proteomes" id="UP000003856">
    <property type="component" value="Unassembled WGS sequence"/>
</dbReference>
<name>C5T3V3_ACIDE</name>
<evidence type="ECO:0000313" key="1">
    <source>
        <dbReference type="EMBL" id="EER60823.1"/>
    </source>
</evidence>
<dbReference type="EMBL" id="ACQT01000037">
    <property type="protein sequence ID" value="EER60823.1"/>
    <property type="molecule type" value="Genomic_DNA"/>
</dbReference>
<dbReference type="RefSeq" id="WP_005795226.1">
    <property type="nucleotide sequence ID" value="NZ_ACQT01000037.1"/>
</dbReference>
<gene>
    <name evidence="1" type="ORF">AcdelDRAFT_1583</name>
</gene>